<comment type="caution">
    <text evidence="2">The sequence shown here is derived from an EMBL/GenBank/DDBJ whole genome shotgun (WGS) entry which is preliminary data.</text>
</comment>
<sequence length="121" mass="13228">MHPSIHPYTYILSAIYSLTHPCPPCALLAPEGSPPGWPRFQLSALPSGAGLLLVETLLDEEKREARVALLQPLNMLVQTVGGRERSPGEYQRLLEQHGFCQVQMARFGGILDAILATRVGP</sequence>
<dbReference type="InterPro" id="IPR001077">
    <property type="entry name" value="COMT_C"/>
</dbReference>
<keyword evidence="3" id="KW-1185">Reference proteome</keyword>
<dbReference type="SUPFAM" id="SSF53335">
    <property type="entry name" value="S-adenosyl-L-methionine-dependent methyltransferases"/>
    <property type="match status" value="1"/>
</dbReference>
<proteinExistence type="predicted"/>
<reference evidence="2 3" key="1">
    <citation type="submission" date="2023-05" db="EMBL/GenBank/DDBJ databases">
        <title>B98-5 Cell Line De Novo Hybrid Assembly: An Optical Mapping Approach.</title>
        <authorList>
            <person name="Kananen K."/>
            <person name="Auerbach J.A."/>
            <person name="Kautto E."/>
            <person name="Blachly J.S."/>
        </authorList>
    </citation>
    <scope>NUCLEOTIDE SEQUENCE [LARGE SCALE GENOMIC DNA]</scope>
    <source>
        <strain evidence="2">B95-8</strain>
        <tissue evidence="2">Cell line</tissue>
    </source>
</reference>
<feature type="domain" description="O-methyltransferase C-terminal" evidence="1">
    <location>
        <begin position="43"/>
        <end position="99"/>
    </location>
</feature>
<dbReference type="Pfam" id="PF00891">
    <property type="entry name" value="Methyltransf_2"/>
    <property type="match status" value="1"/>
</dbReference>
<evidence type="ECO:0000313" key="3">
    <source>
        <dbReference type="Proteomes" id="UP001266305"/>
    </source>
</evidence>
<accession>A0ABQ9TBS5</accession>
<evidence type="ECO:0000259" key="1">
    <source>
        <dbReference type="Pfam" id="PF00891"/>
    </source>
</evidence>
<gene>
    <name evidence="2" type="ORF">P7K49_040849</name>
</gene>
<dbReference type="Proteomes" id="UP001266305">
    <property type="component" value="Unassembled WGS sequence"/>
</dbReference>
<evidence type="ECO:0000313" key="2">
    <source>
        <dbReference type="EMBL" id="KAK2081667.1"/>
    </source>
</evidence>
<dbReference type="EMBL" id="JASSZA010000157">
    <property type="protein sequence ID" value="KAK2081667.1"/>
    <property type="molecule type" value="Genomic_DNA"/>
</dbReference>
<organism evidence="2 3">
    <name type="scientific">Saguinus oedipus</name>
    <name type="common">Cotton-top tamarin</name>
    <name type="synonym">Oedipomidas oedipus</name>
    <dbReference type="NCBI Taxonomy" id="9490"/>
    <lineage>
        <taxon>Eukaryota</taxon>
        <taxon>Metazoa</taxon>
        <taxon>Chordata</taxon>
        <taxon>Craniata</taxon>
        <taxon>Vertebrata</taxon>
        <taxon>Euteleostomi</taxon>
        <taxon>Mammalia</taxon>
        <taxon>Eutheria</taxon>
        <taxon>Euarchontoglires</taxon>
        <taxon>Primates</taxon>
        <taxon>Haplorrhini</taxon>
        <taxon>Platyrrhini</taxon>
        <taxon>Cebidae</taxon>
        <taxon>Callitrichinae</taxon>
        <taxon>Saguinus</taxon>
    </lineage>
</organism>
<name>A0ABQ9TBS5_SAGOE</name>
<dbReference type="Gene3D" id="3.40.50.150">
    <property type="entry name" value="Vaccinia Virus protein VP39"/>
    <property type="match status" value="1"/>
</dbReference>
<protein>
    <recommendedName>
        <fullName evidence="1">O-methyltransferase C-terminal domain-containing protein</fullName>
    </recommendedName>
</protein>
<dbReference type="InterPro" id="IPR029063">
    <property type="entry name" value="SAM-dependent_MTases_sf"/>
</dbReference>